<dbReference type="PROSITE" id="PS51257">
    <property type="entry name" value="PROKAR_LIPOPROTEIN"/>
    <property type="match status" value="1"/>
</dbReference>
<sequence>MKKTGICITLTIVLMGIGCKQDDKKAMLSEKKQFLTEKDTFLLPPNILKGNSLKMGAHPMANQINTFLSNQVLTTDFKPSANKKEDYLKVIEKQVRAMLKYQDSNGRIIDPVEKTEKYYSTPCFAHSVSALVASSYIQKNDLLAERGMKALDIALVDMVNATVNGNHGDFYTWPVMMAYSLFKPYASKERLAEWDRKINSIKIEKLYATYDKSEGNNWVLVHTSGEFLRNINGFTNTDYVEKMLGIQLNNFTELGMYNEHGNPLPYDLFPRHYLSGMLQLGYKGKHAVKMRDNLWKGAWTSLFMQSPFGELPTGYRSSHHIWNEAEQCVLFEIYASAYAKSGRVSEAGAFKRAASLSLESIKKWIRMDGSGFIVKNRFPIEKRHGYEKYSMHTCYNMLATSMLAQAWQFSNDEIEELPSPADIGGFVLPILKPFHKIIANASGTYLEYETEGDNMYNPTGIVRVHLKDGNPQLGPSNGLAPYFSGEGTYMATGPSWRTKDGSWESLAKQQAITPEVEIIKERQDLVKFKVTYNLGDQKKSIETITIEKGKVTVNNEFKGIEAEKRITWPMLVFDGENNTKIELNQSEVSIGLKEKAIKFSVLNNVNGQLKRTGTPIEYVNGIAEGVYFDFTADKIRYSLESTAVFD</sequence>
<evidence type="ECO:0000313" key="2">
    <source>
        <dbReference type="Proteomes" id="UP000008898"/>
    </source>
</evidence>
<reference evidence="2" key="1">
    <citation type="submission" date="2009-07" db="EMBL/GenBank/DDBJ databases">
        <title>Complete genome sequence of Zobellia galactanivorans Dsij.</title>
        <authorList>
            <consortium name="Genoscope - CEA"/>
        </authorList>
    </citation>
    <scope>NUCLEOTIDE SEQUENCE [LARGE SCALE GENOMIC DNA]</scope>
    <source>
        <strain evidence="2">DSM 12802 / CCUG 47099 / CIP 106680 / NCIMB 13871 / Dsij</strain>
    </source>
</reference>
<dbReference type="EMBL" id="FP476056">
    <property type="protein sequence ID" value="CAZ94259.1"/>
    <property type="molecule type" value="Genomic_DNA"/>
</dbReference>
<protein>
    <submittedName>
        <fullName evidence="1">Conserved hypothetical membrane protein</fullName>
    </submittedName>
</protein>
<gene>
    <name evidence="1" type="ordered locus">zobellia_186</name>
</gene>
<dbReference type="KEGG" id="zga:ZOBELLIA_186"/>
<name>G0L0C6_ZOBGA</name>
<proteinExistence type="predicted"/>
<organism evidence="1 2">
    <name type="scientific">Zobellia galactanivorans (strain DSM 12802 / CCUG 47099 / CIP 106680 / NCIMB 13871 / Dsij)</name>
    <dbReference type="NCBI Taxonomy" id="63186"/>
    <lineage>
        <taxon>Bacteria</taxon>
        <taxon>Pseudomonadati</taxon>
        <taxon>Bacteroidota</taxon>
        <taxon>Flavobacteriia</taxon>
        <taxon>Flavobacteriales</taxon>
        <taxon>Flavobacteriaceae</taxon>
        <taxon>Zobellia</taxon>
    </lineage>
</organism>
<keyword evidence="2" id="KW-1185">Reference proteome</keyword>
<dbReference type="OrthoDB" id="178826at2"/>
<reference evidence="1 2" key="2">
    <citation type="journal article" date="2012" name="Environ. Microbiol.">
        <title>Characterization of the first alginolytic operons in a marine bacterium: from their emergence in marine Flavobacteriia to their independent transfers to marine Proteobacteria and human gut Bacteroides.</title>
        <authorList>
            <person name="Thomas F."/>
            <person name="Barbeyron T."/>
            <person name="Tonon T."/>
            <person name="Genicot S."/>
            <person name="Czjzek M."/>
            <person name="Michel G."/>
        </authorList>
    </citation>
    <scope>NUCLEOTIDE SEQUENCE [LARGE SCALE GENOMIC DNA]</scope>
    <source>
        <strain evidence="2">DSM 12802 / CCUG 47099 / CIP 106680 / NCIMB 13871 / Dsij</strain>
    </source>
</reference>
<dbReference type="RefSeq" id="WP_013991572.1">
    <property type="nucleotide sequence ID" value="NC_015844.1"/>
</dbReference>
<evidence type="ECO:0000313" key="1">
    <source>
        <dbReference type="EMBL" id="CAZ94259.1"/>
    </source>
</evidence>
<accession>G0L0C6</accession>
<dbReference type="HOGENOM" id="CLU_414853_0_0_10"/>
<dbReference type="AlphaFoldDB" id="G0L0C6"/>
<dbReference type="STRING" id="63186.ZOBELLIA_186"/>
<dbReference type="Proteomes" id="UP000008898">
    <property type="component" value="Chromosome"/>
</dbReference>
<dbReference type="PATRIC" id="fig|63186.3.peg.188"/>